<evidence type="ECO:0000256" key="2">
    <source>
        <dbReference type="ARBA" id="ARBA00022723"/>
    </source>
</evidence>
<reference evidence="7 8" key="1">
    <citation type="journal article" date="2024" name="Nat. Commun.">
        <title>Phylogenomics reveals the evolutionary origins of lichenization in chlorophyte algae.</title>
        <authorList>
            <person name="Puginier C."/>
            <person name="Libourel C."/>
            <person name="Otte J."/>
            <person name="Skaloud P."/>
            <person name="Haon M."/>
            <person name="Grisel S."/>
            <person name="Petersen M."/>
            <person name="Berrin J.G."/>
            <person name="Delaux P.M."/>
            <person name="Dal Grande F."/>
            <person name="Keller J."/>
        </authorList>
    </citation>
    <scope>NUCLEOTIDE SEQUENCE [LARGE SCALE GENOMIC DNA]</scope>
    <source>
        <strain evidence="7 8">SAG 2145</strain>
    </source>
</reference>
<evidence type="ECO:0000256" key="5">
    <source>
        <dbReference type="RuleBase" id="RU362121"/>
    </source>
</evidence>
<dbReference type="PRINTS" id="PR00363">
    <property type="entry name" value="CYTOCHROMEB5"/>
</dbReference>
<accession>A0AAW1QHN3</accession>
<dbReference type="PANTHER" id="PTHR19359:SF95">
    <property type="entry name" value="CYTOCHROME B5 TYPE B"/>
    <property type="match status" value="1"/>
</dbReference>
<dbReference type="AlphaFoldDB" id="A0AAW1QHN3"/>
<evidence type="ECO:0000256" key="3">
    <source>
        <dbReference type="ARBA" id="ARBA00023004"/>
    </source>
</evidence>
<gene>
    <name evidence="7" type="ORF">WJX74_009161</name>
</gene>
<keyword evidence="8" id="KW-1185">Reference proteome</keyword>
<keyword evidence="1 5" id="KW-0349">Heme</keyword>
<dbReference type="SMART" id="SM01117">
    <property type="entry name" value="Cyt-b5"/>
    <property type="match status" value="1"/>
</dbReference>
<comment type="similarity">
    <text evidence="4 5">Belongs to the cytochrome b5 family.</text>
</comment>
<organism evidence="7 8">
    <name type="scientific">Apatococcus lobatus</name>
    <dbReference type="NCBI Taxonomy" id="904363"/>
    <lineage>
        <taxon>Eukaryota</taxon>
        <taxon>Viridiplantae</taxon>
        <taxon>Chlorophyta</taxon>
        <taxon>core chlorophytes</taxon>
        <taxon>Trebouxiophyceae</taxon>
        <taxon>Chlorellales</taxon>
        <taxon>Chlorellaceae</taxon>
        <taxon>Apatococcus</taxon>
    </lineage>
</organism>
<dbReference type="InterPro" id="IPR050668">
    <property type="entry name" value="Cytochrome_b5"/>
</dbReference>
<proteinExistence type="inferred from homology"/>
<dbReference type="PROSITE" id="PS00191">
    <property type="entry name" value="CYTOCHROME_B5_1"/>
    <property type="match status" value="1"/>
</dbReference>
<name>A0AAW1QHN3_9CHLO</name>
<dbReference type="EMBL" id="JALJOS010000042">
    <property type="protein sequence ID" value="KAK9820927.1"/>
    <property type="molecule type" value="Genomic_DNA"/>
</dbReference>
<protein>
    <recommendedName>
        <fullName evidence="6">Cytochrome b5 heme-binding domain-containing protein</fullName>
    </recommendedName>
</protein>
<sequence length="134" mass="14610">MNSWLLENLAAVCTALLVIACTGALLLFGRKSAPAETVTAPVGNYPQQAGKQLFSRKEVSRHQTSDDCWIVLESREHGGQARVYNVTEYVEEHPGGQAILNNAGGNSTKGFYGPQHPARVFDMIEDFYIGDLAL</sequence>
<dbReference type="PANTHER" id="PTHR19359">
    <property type="entry name" value="CYTOCHROME B5"/>
    <property type="match status" value="1"/>
</dbReference>
<evidence type="ECO:0000313" key="8">
    <source>
        <dbReference type="Proteomes" id="UP001438707"/>
    </source>
</evidence>
<dbReference type="GO" id="GO:0046872">
    <property type="term" value="F:metal ion binding"/>
    <property type="evidence" value="ECO:0007669"/>
    <property type="project" value="UniProtKB-UniRule"/>
</dbReference>
<feature type="domain" description="Cytochrome b5 heme-binding" evidence="6">
    <location>
        <begin position="51"/>
        <end position="133"/>
    </location>
</feature>
<dbReference type="SUPFAM" id="SSF55856">
    <property type="entry name" value="Cytochrome b5-like heme/steroid binding domain"/>
    <property type="match status" value="1"/>
</dbReference>
<dbReference type="InterPro" id="IPR001199">
    <property type="entry name" value="Cyt_B5-like_heme/steroid-bd"/>
</dbReference>
<dbReference type="InterPro" id="IPR036400">
    <property type="entry name" value="Cyt_B5-like_heme/steroid_sf"/>
</dbReference>
<dbReference type="PROSITE" id="PS50255">
    <property type="entry name" value="CYTOCHROME_B5_2"/>
    <property type="match status" value="1"/>
</dbReference>
<comment type="caution">
    <text evidence="7">The sequence shown here is derived from an EMBL/GenBank/DDBJ whole genome shotgun (WGS) entry which is preliminary data.</text>
</comment>
<evidence type="ECO:0000313" key="7">
    <source>
        <dbReference type="EMBL" id="KAK9820927.1"/>
    </source>
</evidence>
<dbReference type="Pfam" id="PF00173">
    <property type="entry name" value="Cyt-b5"/>
    <property type="match status" value="1"/>
</dbReference>
<evidence type="ECO:0000259" key="6">
    <source>
        <dbReference type="PROSITE" id="PS50255"/>
    </source>
</evidence>
<keyword evidence="3 5" id="KW-0408">Iron</keyword>
<dbReference type="GO" id="GO:0020037">
    <property type="term" value="F:heme binding"/>
    <property type="evidence" value="ECO:0007669"/>
    <property type="project" value="UniProtKB-UniRule"/>
</dbReference>
<dbReference type="GO" id="GO:0016020">
    <property type="term" value="C:membrane"/>
    <property type="evidence" value="ECO:0007669"/>
    <property type="project" value="TreeGrafter"/>
</dbReference>
<evidence type="ECO:0000256" key="4">
    <source>
        <dbReference type="ARBA" id="ARBA00038168"/>
    </source>
</evidence>
<dbReference type="InterPro" id="IPR018506">
    <property type="entry name" value="Cyt_B5_heme-BS"/>
</dbReference>
<dbReference type="Gene3D" id="3.10.120.10">
    <property type="entry name" value="Cytochrome b5-like heme/steroid binding domain"/>
    <property type="match status" value="1"/>
</dbReference>
<keyword evidence="2 5" id="KW-0479">Metal-binding</keyword>
<dbReference type="Proteomes" id="UP001438707">
    <property type="component" value="Unassembled WGS sequence"/>
</dbReference>
<evidence type="ECO:0000256" key="1">
    <source>
        <dbReference type="ARBA" id="ARBA00022617"/>
    </source>
</evidence>